<dbReference type="EMBL" id="JANBVB010000003">
    <property type="protein sequence ID" value="KAJ2900664.1"/>
    <property type="molecule type" value="Genomic_DNA"/>
</dbReference>
<name>A0ACC1MA69_9FUNG</name>
<comment type="caution">
    <text evidence="1">The sequence shown here is derived from an EMBL/GenBank/DDBJ whole genome shotgun (WGS) entry which is preliminary data.</text>
</comment>
<sequence length="1163" mass="125437">MEAKEHIEGSERKTSNNANRGRKTGGARPPPSPGSAEANQAASSAVGSEGAPIRSRRKAARPPPPPQPKHQPQGPPAIGGNGGVGHGPTAKRPQRPPPPPPLPREGPGNAGIGGRPPRPVTPKYRPSNPPIAAGAPSSYSGPNGSNPVSGGGPRPYRPRPPRPVRPAPMAAAVTDAPAPPENSVAEFASNGRPAKEGPLPPYAAQPRPPRPPRPRPDPAAMNARVRPKHKPAGKPATANASMPTTPAILEAVETLPGHEAIATPPPQSEKVFQKTPQRTPQKPKQGPKDSPKKKGGAPRLDKADSASDRPASPTMPALGNVDRKPVTKVCIRWLPTDLPEHVFWRSVEPALPWFDAQNVGSVVQKERVVLRELCVHPETLGASAEANLDEGAETEGDSKDAAPVPSSLGATITATVDVYESPNLDRLDKEPYWHKFVPGKQHQSKAKPADPSRAYILFETPAEVDHFYRHYHGHVFSKSGAVSRAAVELAAFQHVPWSVGAIVDDVRAGTIDEDPHFIAFLAMDIAGGAAPAAAEGEAAATAAEGGVKPLSHVSYAAAASANARSEGDARGSAAVELTTPLINYLRELKATKAGAKSAKGSASAPATSRSGEKHSGHQQGEMLLFGRIAAALLCIACCAQLLDARLRVGQARSKLESDFVEGKLRDSADQCTSAAYRNTTRNPPPMRLKKPTLCDPDVRQYSGYLDMGDKHVFFWYFGSRKRLSPTFNASADKVPLVFWFSGGPGCSSQIANWQENGPCSYVPKSSEFDRKMSDEMRKLLPHEVKRNPNAWNNVADIVFIDQPIGTGFSHGPTPNSTEGAADTAWRTMQGIYALLSADARERKEHDITDVHIFGESYAGRYIPVFTEYLIHMNKHVLASSELRDRGFVELPLKGIGIGNGMFDYSVQSPSYYSMGCNSTYPALFNRAQCAYLKNRLVPQCANLMDKCYSAGVPQSSALGMRDSDCIRLKPENWRTSEECATADAYCNGSLNWTTMVSTYDIRAGARMVPDDYVDFLQTKEFTSAVGVDKDINYVECSDTVFDRFSATSDGVSRSAMSSLQFILKENVPVLLYSGDADYICNWYGTIAVAKALNWPGKDKFAEASVVRWSWPSSIGKSVEAGEYKSADNLTFLRVYQAGHEVPYYQPQASLFMLAQFLRNHKIS</sequence>
<evidence type="ECO:0000313" key="1">
    <source>
        <dbReference type="EMBL" id="KAJ2900664.1"/>
    </source>
</evidence>
<proteinExistence type="predicted"/>
<keyword evidence="2" id="KW-1185">Reference proteome</keyword>
<reference evidence="1" key="1">
    <citation type="submission" date="2022-07" db="EMBL/GenBank/DDBJ databases">
        <title>Phylogenomic reconstructions and comparative analyses of Kickxellomycotina fungi.</title>
        <authorList>
            <person name="Reynolds N.K."/>
            <person name="Stajich J.E."/>
            <person name="Barry K."/>
            <person name="Grigoriev I.V."/>
            <person name="Crous P."/>
            <person name="Smith M.E."/>
        </authorList>
    </citation>
    <scope>NUCLEOTIDE SEQUENCE</scope>
    <source>
        <strain evidence="1">CBS 190363</strain>
    </source>
</reference>
<gene>
    <name evidence="1" type="ORF">IWW38_000337</name>
</gene>
<accession>A0ACC1MA69</accession>
<protein>
    <submittedName>
        <fullName evidence="1">Uncharacterized protein</fullName>
    </submittedName>
</protein>
<evidence type="ECO:0000313" key="2">
    <source>
        <dbReference type="Proteomes" id="UP001139981"/>
    </source>
</evidence>
<dbReference type="Proteomes" id="UP001139981">
    <property type="component" value="Unassembled WGS sequence"/>
</dbReference>
<organism evidence="1 2">
    <name type="scientific">Coemansia aciculifera</name>
    <dbReference type="NCBI Taxonomy" id="417176"/>
    <lineage>
        <taxon>Eukaryota</taxon>
        <taxon>Fungi</taxon>
        <taxon>Fungi incertae sedis</taxon>
        <taxon>Zoopagomycota</taxon>
        <taxon>Kickxellomycotina</taxon>
        <taxon>Kickxellomycetes</taxon>
        <taxon>Kickxellales</taxon>
        <taxon>Kickxellaceae</taxon>
        <taxon>Coemansia</taxon>
    </lineage>
</organism>